<dbReference type="InterPro" id="IPR032779">
    <property type="entry name" value="FliG_M"/>
</dbReference>
<dbReference type="RefSeq" id="WP_085560517.1">
    <property type="nucleotide sequence ID" value="NZ_FOAH01000001.1"/>
</dbReference>
<evidence type="ECO:0000313" key="13">
    <source>
        <dbReference type="EMBL" id="SMH30702.1"/>
    </source>
</evidence>
<dbReference type="InterPro" id="IPR011002">
    <property type="entry name" value="FliG_a-hlx"/>
</dbReference>
<keyword evidence="8" id="KW-0472">Membrane</keyword>
<evidence type="ECO:0000256" key="4">
    <source>
        <dbReference type="ARBA" id="ARBA00021870"/>
    </source>
</evidence>
<keyword evidence="14" id="KW-1185">Reference proteome</keyword>
<dbReference type="GO" id="GO:0003774">
    <property type="term" value="F:cytoskeletal motor activity"/>
    <property type="evidence" value="ECO:0007669"/>
    <property type="project" value="InterPro"/>
</dbReference>
<dbReference type="PANTHER" id="PTHR30534">
    <property type="entry name" value="FLAGELLAR MOTOR SWITCH PROTEIN FLIG"/>
    <property type="match status" value="1"/>
</dbReference>
<gene>
    <name evidence="13" type="ORF">SAMN04488700_1198</name>
</gene>
<keyword evidence="7" id="KW-0283">Flagellar rotation</keyword>
<evidence type="ECO:0000256" key="3">
    <source>
        <dbReference type="ARBA" id="ARBA00010299"/>
    </source>
</evidence>
<dbReference type="InterPro" id="IPR028263">
    <property type="entry name" value="FliG_N"/>
</dbReference>
<evidence type="ECO:0000259" key="12">
    <source>
        <dbReference type="Pfam" id="PF14842"/>
    </source>
</evidence>
<keyword evidence="6" id="KW-0145">Chemotaxis</keyword>
<dbReference type="PANTHER" id="PTHR30534:SF0">
    <property type="entry name" value="FLAGELLAR MOTOR SWITCH PROTEIN FLIG"/>
    <property type="match status" value="1"/>
</dbReference>
<evidence type="ECO:0000256" key="1">
    <source>
        <dbReference type="ARBA" id="ARBA00004117"/>
    </source>
</evidence>
<feature type="domain" description="Flagellar motor switch protein FliG N-terminal" evidence="12">
    <location>
        <begin position="4"/>
        <end position="106"/>
    </location>
</feature>
<dbReference type="GO" id="GO:0071973">
    <property type="term" value="P:bacterial-type flagellum-dependent cell motility"/>
    <property type="evidence" value="ECO:0007669"/>
    <property type="project" value="InterPro"/>
</dbReference>
<keyword evidence="13" id="KW-0969">Cilium</keyword>
<proteinExistence type="inferred from homology"/>
<keyword evidence="13" id="KW-0282">Flagellum</keyword>
<evidence type="ECO:0000256" key="2">
    <source>
        <dbReference type="ARBA" id="ARBA00004413"/>
    </source>
</evidence>
<evidence type="ECO:0000313" key="14">
    <source>
        <dbReference type="Proteomes" id="UP000193435"/>
    </source>
</evidence>
<dbReference type="Proteomes" id="UP000193435">
    <property type="component" value="Unassembled WGS sequence"/>
</dbReference>
<dbReference type="PIRSF" id="PIRSF003161">
    <property type="entry name" value="FliG"/>
    <property type="match status" value="1"/>
</dbReference>
<comment type="similarity">
    <text evidence="3">Belongs to the FliG family.</text>
</comment>
<organism evidence="13 14">
    <name type="scientific">Carnobacterium iners</name>
    <dbReference type="NCBI Taxonomy" id="1073423"/>
    <lineage>
        <taxon>Bacteria</taxon>
        <taxon>Bacillati</taxon>
        <taxon>Bacillota</taxon>
        <taxon>Bacilli</taxon>
        <taxon>Lactobacillales</taxon>
        <taxon>Carnobacteriaceae</taxon>
        <taxon>Carnobacterium</taxon>
    </lineage>
</organism>
<dbReference type="PRINTS" id="PR00954">
    <property type="entry name" value="FLGMOTORFLIG"/>
</dbReference>
<evidence type="ECO:0000259" key="11">
    <source>
        <dbReference type="Pfam" id="PF14841"/>
    </source>
</evidence>
<evidence type="ECO:0000256" key="5">
    <source>
        <dbReference type="ARBA" id="ARBA00022475"/>
    </source>
</evidence>
<dbReference type="Gene3D" id="1.10.220.30">
    <property type="match status" value="3"/>
</dbReference>
<dbReference type="GO" id="GO:0009425">
    <property type="term" value="C:bacterial-type flagellum basal body"/>
    <property type="evidence" value="ECO:0007669"/>
    <property type="project" value="UniProtKB-SubCell"/>
</dbReference>
<accession>A0A1X7N0B5</accession>
<dbReference type="Pfam" id="PF01706">
    <property type="entry name" value="FliG_C"/>
    <property type="match status" value="1"/>
</dbReference>
<name>A0A1X7N0B5_9LACT</name>
<evidence type="ECO:0000256" key="6">
    <source>
        <dbReference type="ARBA" id="ARBA00022500"/>
    </source>
</evidence>
<dbReference type="GO" id="GO:0005886">
    <property type="term" value="C:plasma membrane"/>
    <property type="evidence" value="ECO:0007669"/>
    <property type="project" value="UniProtKB-SubCell"/>
</dbReference>
<dbReference type="NCBIfam" id="TIGR00207">
    <property type="entry name" value="fliG"/>
    <property type="match status" value="1"/>
</dbReference>
<dbReference type="OrthoDB" id="9780302at2"/>
<feature type="domain" description="Flagellar motor switch protein FliG C-terminal" evidence="10">
    <location>
        <begin position="219"/>
        <end position="324"/>
    </location>
</feature>
<dbReference type="EMBL" id="FXBJ01000002">
    <property type="protein sequence ID" value="SMH30702.1"/>
    <property type="molecule type" value="Genomic_DNA"/>
</dbReference>
<evidence type="ECO:0000256" key="9">
    <source>
        <dbReference type="ARBA" id="ARBA00023143"/>
    </source>
</evidence>
<dbReference type="Pfam" id="PF14842">
    <property type="entry name" value="FliG_N"/>
    <property type="match status" value="1"/>
</dbReference>
<evidence type="ECO:0000256" key="8">
    <source>
        <dbReference type="ARBA" id="ARBA00023136"/>
    </source>
</evidence>
<keyword evidence="9" id="KW-0975">Bacterial flagellum</keyword>
<dbReference type="InterPro" id="IPR023087">
    <property type="entry name" value="Flg_Motor_Flig_C"/>
</dbReference>
<protein>
    <recommendedName>
        <fullName evidence="4">Flagellar motor switch protein FliG</fullName>
    </recommendedName>
</protein>
<dbReference type="AlphaFoldDB" id="A0A1X7N0B5"/>
<dbReference type="GO" id="GO:0006935">
    <property type="term" value="P:chemotaxis"/>
    <property type="evidence" value="ECO:0007669"/>
    <property type="project" value="UniProtKB-KW"/>
</dbReference>
<evidence type="ECO:0000259" key="10">
    <source>
        <dbReference type="Pfam" id="PF01706"/>
    </source>
</evidence>
<dbReference type="STRING" id="1073423.SAMN04488700_1198"/>
<reference evidence="13 14" key="1">
    <citation type="submission" date="2017-04" db="EMBL/GenBank/DDBJ databases">
        <authorList>
            <person name="Afonso C.L."/>
            <person name="Miller P.J."/>
            <person name="Scott M.A."/>
            <person name="Spackman E."/>
            <person name="Goraichik I."/>
            <person name="Dimitrov K.M."/>
            <person name="Suarez D.L."/>
            <person name="Swayne D.E."/>
        </authorList>
    </citation>
    <scope>NUCLEOTIDE SEQUENCE [LARGE SCALE GENOMIC DNA]</scope>
    <source>
        <strain evidence="13 14">LMG26642</strain>
    </source>
</reference>
<dbReference type="Pfam" id="PF14841">
    <property type="entry name" value="FliG_M"/>
    <property type="match status" value="1"/>
</dbReference>
<feature type="domain" description="Flagellar motor switch protein FliG middle" evidence="11">
    <location>
        <begin position="115"/>
        <end position="187"/>
    </location>
</feature>
<dbReference type="SUPFAM" id="SSF48029">
    <property type="entry name" value="FliG"/>
    <property type="match status" value="2"/>
</dbReference>
<comment type="subcellular location">
    <subcellularLocation>
        <location evidence="1">Bacterial flagellum basal body</location>
    </subcellularLocation>
    <subcellularLocation>
        <location evidence="2">Cell membrane</location>
        <topology evidence="2">Peripheral membrane protein</topology>
        <orientation evidence="2">Cytoplasmic side</orientation>
    </subcellularLocation>
</comment>
<dbReference type="InterPro" id="IPR000090">
    <property type="entry name" value="Flg_Motor_Flig"/>
</dbReference>
<keyword evidence="5" id="KW-1003">Cell membrane</keyword>
<keyword evidence="13" id="KW-0966">Cell projection</keyword>
<sequence length="334" mass="37525">MQEIDGIKKSAILLISLGPETAAKIMKTLPDSYIQKVSYEIANIDYVKPEERDAIVNEFIELSQAREYMIDGGIDYAKNLLNMAIGPQRAKEVIDMLNQIQLRERPFNIARKADPQQLTNLLLNEQPQTVALILCYMQPDKAALILSQFSLPLQSEIAERIGTITSTSPAIIEKIEKVIENKFSNYIENDMETVGGVKTLVEILNSVGRSTEKNIISVLEEKQPELAEEVKSSLFTFEDITTLEKGDAQKVLREIDNDDLALALKGGSDEIKEFIFSNLSERAVETLKEDLQFMGPSRLSAVEEAQQRVVSVIRMLDEKGEVYLRRGEQDAIIS</sequence>
<evidence type="ECO:0000256" key="7">
    <source>
        <dbReference type="ARBA" id="ARBA00022779"/>
    </source>
</evidence>